<feature type="site" description="Important for catalytic activity" evidence="15">
    <location>
        <position position="283"/>
    </location>
</feature>
<dbReference type="CDD" id="cd07033">
    <property type="entry name" value="TPP_PYR_DXS_TK_like"/>
    <property type="match status" value="1"/>
</dbReference>
<feature type="binding site" evidence="13">
    <location>
        <position position="178"/>
    </location>
    <ligand>
        <name>thiamine diphosphate</name>
        <dbReference type="ChEBI" id="CHEBI:58937"/>
    </ligand>
</feature>
<comment type="catalytic activity">
    <reaction evidence="9 16">
        <text>D-sedoheptulose 7-phosphate + D-glyceraldehyde 3-phosphate = aldehydo-D-ribose 5-phosphate + D-xylulose 5-phosphate</text>
        <dbReference type="Rhea" id="RHEA:10508"/>
        <dbReference type="ChEBI" id="CHEBI:57483"/>
        <dbReference type="ChEBI" id="CHEBI:57737"/>
        <dbReference type="ChEBI" id="CHEBI:58273"/>
        <dbReference type="ChEBI" id="CHEBI:59776"/>
        <dbReference type="EC" id="2.2.1.1"/>
    </reaction>
</comment>
<organism evidence="19 20">
    <name type="scientific">Paenibacillus thiaminolyticus</name>
    <name type="common">Bacillus thiaminolyticus</name>
    <dbReference type="NCBI Taxonomy" id="49283"/>
    <lineage>
        <taxon>Bacteria</taxon>
        <taxon>Bacillati</taxon>
        <taxon>Bacillota</taxon>
        <taxon>Bacilli</taxon>
        <taxon>Bacillales</taxon>
        <taxon>Paenibacillaceae</taxon>
        <taxon>Paenibacillus</taxon>
    </lineage>
</organism>
<dbReference type="FunFam" id="3.40.50.970:FF:000003">
    <property type="entry name" value="Transketolase"/>
    <property type="match status" value="1"/>
</dbReference>
<dbReference type="InterPro" id="IPR009014">
    <property type="entry name" value="Transketo_C/PFOR_II"/>
</dbReference>
<dbReference type="FunFam" id="3.40.50.970:FF:000004">
    <property type="entry name" value="Transketolase"/>
    <property type="match status" value="1"/>
</dbReference>
<name>A0AAP9J355_PANTH</name>
<proteinExistence type="inferred from homology"/>
<dbReference type="InterPro" id="IPR005478">
    <property type="entry name" value="Transketolase_bac-like"/>
</dbReference>
<evidence type="ECO:0000256" key="9">
    <source>
        <dbReference type="ARBA" id="ARBA00049473"/>
    </source>
</evidence>
<keyword evidence="5 16" id="KW-0808">Transferase</keyword>
<dbReference type="InterPro" id="IPR005474">
    <property type="entry name" value="Transketolase_N"/>
</dbReference>
<keyword evidence="6 14" id="KW-0479">Metal-binding</keyword>
<evidence type="ECO:0000256" key="2">
    <source>
        <dbReference type="ARBA" id="ARBA00011738"/>
    </source>
</evidence>
<dbReference type="GO" id="GO:0046872">
    <property type="term" value="F:metal ion binding"/>
    <property type="evidence" value="ECO:0007669"/>
    <property type="project" value="UniProtKB-KW"/>
</dbReference>
<reference evidence="19 20" key="1">
    <citation type="submission" date="2019-07" db="EMBL/GenBank/DDBJ databases">
        <title>Paenibacillus thiaminolyticus NRRL B-4156.</title>
        <authorList>
            <person name="Hehnly C."/>
            <person name="Zhang L."/>
        </authorList>
    </citation>
    <scope>NUCLEOTIDE SEQUENCE [LARGE SCALE GENOMIC DNA]</scope>
    <source>
        <strain evidence="19 20">NRRL B-4156</strain>
    </source>
</reference>
<evidence type="ECO:0000256" key="11">
    <source>
        <dbReference type="PIRSR" id="PIRSR605478-1"/>
    </source>
</evidence>
<evidence type="ECO:0000256" key="14">
    <source>
        <dbReference type="PIRSR" id="PIRSR605478-4"/>
    </source>
</evidence>
<feature type="active site" description="Proton donor" evidence="11">
    <location>
        <position position="432"/>
    </location>
</feature>
<evidence type="ECO:0000256" key="1">
    <source>
        <dbReference type="ARBA" id="ARBA00007131"/>
    </source>
</evidence>
<gene>
    <name evidence="19" type="primary">tkt</name>
    <name evidence="19" type="ORF">FLT43_25420</name>
</gene>
<feature type="domain" description="Transketolase-like pyrimidine-binding" evidence="18">
    <location>
        <begin position="375"/>
        <end position="546"/>
    </location>
</feature>
<evidence type="ECO:0000256" key="4">
    <source>
        <dbReference type="ARBA" id="ARBA00016662"/>
    </source>
</evidence>
<feature type="region of interest" description="Disordered" evidence="17">
    <location>
        <begin position="1"/>
        <end position="20"/>
    </location>
</feature>
<dbReference type="Gene3D" id="3.40.50.970">
    <property type="match status" value="2"/>
</dbReference>
<dbReference type="GO" id="GO:0004802">
    <property type="term" value="F:transketolase activity"/>
    <property type="evidence" value="ECO:0007669"/>
    <property type="project" value="UniProtKB-UniRule"/>
</dbReference>
<feature type="binding site" evidence="12">
    <location>
        <position position="378"/>
    </location>
    <ligand>
        <name>substrate</name>
    </ligand>
</feature>
<keyword evidence="8 13" id="KW-0786">Thiamine pyrophosphate</keyword>
<feature type="binding site" evidence="14">
    <location>
        <position position="209"/>
    </location>
    <ligand>
        <name>Mg(2+)</name>
        <dbReference type="ChEBI" id="CHEBI:18420"/>
    </ligand>
</feature>
<comment type="cofactor">
    <cofactor evidence="13">
        <name>thiamine diphosphate</name>
        <dbReference type="ChEBI" id="CHEBI:58937"/>
    </cofactor>
    <text evidence="13">Binds 1 thiamine pyrophosphate per subunit. During the reaction, the substrate forms a covalent intermediate with the cofactor.</text>
</comment>
<dbReference type="InterPro" id="IPR055152">
    <property type="entry name" value="Transketolase-like_C_2"/>
</dbReference>
<feature type="binding site" evidence="12">
    <location>
        <position position="541"/>
    </location>
    <ligand>
        <name>substrate</name>
    </ligand>
</feature>
<feature type="binding site" evidence="12">
    <location>
        <position position="494"/>
    </location>
    <ligand>
        <name>substrate</name>
    </ligand>
</feature>
<dbReference type="SUPFAM" id="SSF52518">
    <property type="entry name" value="Thiamin diphosphate-binding fold (THDP-binding)"/>
    <property type="match status" value="2"/>
</dbReference>
<dbReference type="PANTHER" id="PTHR43522">
    <property type="entry name" value="TRANSKETOLASE"/>
    <property type="match status" value="1"/>
</dbReference>
<dbReference type="Pfam" id="PF22613">
    <property type="entry name" value="Transketolase_C_1"/>
    <property type="match status" value="1"/>
</dbReference>
<dbReference type="PROSITE" id="PS00802">
    <property type="entry name" value="TRANSKETOLASE_2"/>
    <property type="match status" value="1"/>
</dbReference>
<dbReference type="CDD" id="cd02012">
    <property type="entry name" value="TPP_TK"/>
    <property type="match status" value="1"/>
</dbReference>
<dbReference type="InterPro" id="IPR029061">
    <property type="entry name" value="THDP-binding"/>
</dbReference>
<feature type="site" description="Important for catalytic activity" evidence="15">
    <location>
        <position position="48"/>
    </location>
</feature>
<comment type="cofactor">
    <cofactor evidence="14">
        <name>Mg(2+)</name>
        <dbReference type="ChEBI" id="CHEBI:18420"/>
    </cofactor>
    <text evidence="14">Binds 1 Mg(2+) ion per subunit. Can also utilize other divalent metal cations, such as Ca(2+), Mn(2+) and Co(2+).</text>
</comment>
<feature type="binding site" evidence="13">
    <location>
        <begin position="136"/>
        <end position="138"/>
    </location>
    <ligand>
        <name>thiamine diphosphate</name>
        <dbReference type="ChEBI" id="CHEBI:58937"/>
    </ligand>
</feature>
<evidence type="ECO:0000256" key="10">
    <source>
        <dbReference type="NCBIfam" id="TIGR00232"/>
    </source>
</evidence>
<evidence type="ECO:0000256" key="6">
    <source>
        <dbReference type="ARBA" id="ARBA00022723"/>
    </source>
</evidence>
<comment type="function">
    <text evidence="16">Catalyzes the transfer of a two-carbon ketol group from a ketose donor to an aldose acceptor, via a covalent intermediate with the cofactor thiamine pyrophosphate.</text>
</comment>
<evidence type="ECO:0000313" key="19">
    <source>
        <dbReference type="EMBL" id="QDM46417.1"/>
    </source>
</evidence>
<dbReference type="AlphaFoldDB" id="A0AAP9J355"/>
<dbReference type="EC" id="2.2.1.1" evidence="3 10"/>
<evidence type="ECO:0000256" key="16">
    <source>
        <dbReference type="RuleBase" id="RU004996"/>
    </source>
</evidence>
<accession>A0AAP9J355</accession>
<dbReference type="SUPFAM" id="SSF52922">
    <property type="entry name" value="TK C-terminal domain-like"/>
    <property type="match status" value="1"/>
</dbReference>
<evidence type="ECO:0000256" key="12">
    <source>
        <dbReference type="PIRSR" id="PIRSR605478-2"/>
    </source>
</evidence>
<feature type="binding site" evidence="12">
    <location>
        <position position="283"/>
    </location>
    <ligand>
        <name>substrate</name>
    </ligand>
</feature>
<dbReference type="Proteomes" id="UP000315377">
    <property type="component" value="Chromosome"/>
</dbReference>
<dbReference type="GO" id="GO:0006098">
    <property type="term" value="P:pentose-phosphate shunt"/>
    <property type="evidence" value="ECO:0007669"/>
    <property type="project" value="TreeGrafter"/>
</dbReference>
<dbReference type="PROSITE" id="PS00801">
    <property type="entry name" value="TRANSKETOLASE_1"/>
    <property type="match status" value="1"/>
</dbReference>
<evidence type="ECO:0000256" key="8">
    <source>
        <dbReference type="ARBA" id="ARBA00023052"/>
    </source>
</evidence>
<feature type="binding site" evidence="12">
    <location>
        <position position="405"/>
    </location>
    <ligand>
        <name>substrate</name>
    </ligand>
</feature>
<sequence length="691" mass="75180">MRPRDSQRSQTGKEEERVRQRGIDIDERCVNTIRTISIDAIEKAGSGHPGMPMGAAPMAYTLWSRFMSVSPANPGWWNRDRFILSAGHGSMLLYSMLHLFGYDLSLEEVRQFRQWGSRTPGHPEYGHTPGVEATTGPLGQGIAMAVGMAMTERHLAAVYNRDGFPVIEHDTYSICGDGDLMEGVAAEAASLAGHLKLGRLIVMYDSNDISLDGELSKSFTEDVAARFRACGWQVIRVDDGNDLEAIAQALAEARANAEQPSLIEVKTVIGYGSPNKGGKSDAHGAPLGPDEVRLVKQQYDWPADAEFYIPEEVKAHFLELQLKGERAERQWNELFVRYANAYPSLAAQLQLAMDGDLPPEWDSLVPVYRAGEDKLATRASGSETLQALASRVPQLLGGSADLASSNKTLLQGEADFSPTDYSGRNIWFGVREFAMGAALNGMALHGGVKVFGATFFVFSDYLRPAIRLSALMKLPVVYVFTHDSIAVGEDGPTHEPIEHLASLRAMPDLSVYRPADGNETAAAWKLALSSKNRPSVLVLTRQELPTVVDQATADEGVRRGAYIVAQAAGEPHGLLLASGSEVSLALDARKALAARGWQVAVVSMPSWDRFEQQPDDYKETVLPAQVTARLAIEMGSSLGWSRYTGLEGSVLAIDRFGASAPAGRLLQEYGFTVDNVVSEFEKLLPKSVPDL</sequence>
<protein>
    <recommendedName>
        <fullName evidence="4 10">Transketolase</fullName>
        <ecNumber evidence="3 10">2.2.1.1</ecNumber>
    </recommendedName>
</protein>
<comment type="subunit">
    <text evidence="2 16">Homodimer.</text>
</comment>
<evidence type="ECO:0000256" key="5">
    <source>
        <dbReference type="ARBA" id="ARBA00022679"/>
    </source>
</evidence>
<dbReference type="InterPro" id="IPR049557">
    <property type="entry name" value="Transketolase_CS"/>
</dbReference>
<keyword evidence="7 14" id="KW-0460">Magnesium</keyword>
<dbReference type="NCBIfam" id="TIGR00232">
    <property type="entry name" value="tktlase_bact"/>
    <property type="match status" value="1"/>
</dbReference>
<comment type="similarity">
    <text evidence="1 16">Belongs to the transketolase family.</text>
</comment>
<feature type="binding site" evidence="12">
    <location>
        <position position="490"/>
    </location>
    <ligand>
        <name>substrate</name>
    </ligand>
</feature>
<dbReference type="SMART" id="SM00861">
    <property type="entry name" value="Transket_pyr"/>
    <property type="match status" value="1"/>
</dbReference>
<dbReference type="EMBL" id="CP041405">
    <property type="protein sequence ID" value="QDM46417.1"/>
    <property type="molecule type" value="Genomic_DNA"/>
</dbReference>
<feature type="binding site" evidence="13">
    <location>
        <position position="458"/>
    </location>
    <ligand>
        <name>thiamine diphosphate</name>
        <dbReference type="ChEBI" id="CHEBI:58937"/>
    </ligand>
</feature>
<dbReference type="InterPro" id="IPR005475">
    <property type="entry name" value="Transketolase-like_Pyr-bd"/>
</dbReference>
<evidence type="ECO:0000256" key="7">
    <source>
        <dbReference type="ARBA" id="ARBA00022842"/>
    </source>
</evidence>
<evidence type="ECO:0000256" key="17">
    <source>
        <dbReference type="SAM" id="MobiDB-lite"/>
    </source>
</evidence>
<evidence type="ECO:0000256" key="3">
    <source>
        <dbReference type="ARBA" id="ARBA00013152"/>
    </source>
</evidence>
<feature type="binding site" evidence="13">
    <location>
        <position position="207"/>
    </location>
    <ligand>
        <name>thiamine diphosphate</name>
        <dbReference type="ChEBI" id="CHEBI:58937"/>
    </ligand>
</feature>
<feature type="binding site" evidence="12">
    <location>
        <position position="48"/>
    </location>
    <ligand>
        <name>substrate</name>
    </ligand>
</feature>
<evidence type="ECO:0000259" key="18">
    <source>
        <dbReference type="SMART" id="SM00861"/>
    </source>
</evidence>
<dbReference type="FunFam" id="3.40.50.920:FF:000003">
    <property type="entry name" value="Transketolase"/>
    <property type="match status" value="1"/>
</dbReference>
<dbReference type="Gene3D" id="3.40.50.920">
    <property type="match status" value="1"/>
</dbReference>
<evidence type="ECO:0000256" key="13">
    <source>
        <dbReference type="PIRSR" id="PIRSR605478-3"/>
    </source>
</evidence>
<evidence type="ECO:0000256" key="15">
    <source>
        <dbReference type="PIRSR" id="PIRSR605478-5"/>
    </source>
</evidence>
<dbReference type="GO" id="GO:0005829">
    <property type="term" value="C:cytosol"/>
    <property type="evidence" value="ECO:0007669"/>
    <property type="project" value="TreeGrafter"/>
</dbReference>
<dbReference type="InterPro" id="IPR033247">
    <property type="entry name" value="Transketolase_fam"/>
</dbReference>
<feature type="binding site" evidence="14">
    <location>
        <position position="177"/>
    </location>
    <ligand>
        <name>Mg(2+)</name>
        <dbReference type="ChEBI" id="CHEBI:18420"/>
    </ligand>
</feature>
<feature type="binding site" evidence="13">
    <location>
        <position position="283"/>
    </location>
    <ligand>
        <name>thiamine diphosphate</name>
        <dbReference type="ChEBI" id="CHEBI:58937"/>
    </ligand>
</feature>
<feature type="binding site" evidence="13">
    <location>
        <position position="88"/>
    </location>
    <ligand>
        <name>thiamine diphosphate</name>
        <dbReference type="ChEBI" id="CHEBI:58937"/>
    </ligand>
</feature>
<evidence type="ECO:0000313" key="20">
    <source>
        <dbReference type="Proteomes" id="UP000315377"/>
    </source>
</evidence>
<keyword evidence="16" id="KW-0106">Calcium</keyword>
<dbReference type="InterPro" id="IPR020826">
    <property type="entry name" value="Transketolase_BS"/>
</dbReference>
<feature type="binding site" evidence="12">
    <location>
        <position position="482"/>
    </location>
    <ligand>
        <name>substrate</name>
    </ligand>
</feature>
<dbReference type="PANTHER" id="PTHR43522:SF2">
    <property type="entry name" value="TRANSKETOLASE 1-RELATED"/>
    <property type="match status" value="1"/>
</dbReference>
<feature type="binding site" evidence="14">
    <location>
        <position position="207"/>
    </location>
    <ligand>
        <name>Mg(2+)</name>
        <dbReference type="ChEBI" id="CHEBI:18420"/>
    </ligand>
</feature>
<dbReference type="Pfam" id="PF02779">
    <property type="entry name" value="Transket_pyr"/>
    <property type="match status" value="1"/>
</dbReference>
<comment type="cofactor">
    <cofactor evidence="16">
        <name>Mg(2+)</name>
        <dbReference type="ChEBI" id="CHEBI:18420"/>
    </cofactor>
    <cofactor evidence="16">
        <name>Ca(2+)</name>
        <dbReference type="ChEBI" id="CHEBI:29108"/>
    </cofactor>
    <cofactor evidence="16">
        <name>Mn(2+)</name>
        <dbReference type="ChEBI" id="CHEBI:29035"/>
    </cofactor>
    <cofactor evidence="16">
        <name>Co(2+)</name>
        <dbReference type="ChEBI" id="CHEBI:48828"/>
    </cofactor>
    <text evidence="16">Binds 1 Mg(2+) ion per subunit. Can also utilize other divalent metal cations, such as Ca(2+), Mn(2+) and Co(2+).</text>
</comment>
<dbReference type="Pfam" id="PF00456">
    <property type="entry name" value="Transketolase_N"/>
    <property type="match status" value="1"/>
</dbReference>